<evidence type="ECO:0000256" key="1">
    <source>
        <dbReference type="ARBA" id="ARBA00004196"/>
    </source>
</evidence>
<evidence type="ECO:0000256" key="2">
    <source>
        <dbReference type="ARBA" id="ARBA00022748"/>
    </source>
</evidence>
<dbReference type="InterPro" id="IPR036249">
    <property type="entry name" value="Thioredoxin-like_sf"/>
</dbReference>
<dbReference type="Pfam" id="PF00578">
    <property type="entry name" value="AhpC-TSA"/>
    <property type="match status" value="1"/>
</dbReference>
<evidence type="ECO:0000256" key="4">
    <source>
        <dbReference type="ARBA" id="ARBA00023284"/>
    </source>
</evidence>
<dbReference type="InterPro" id="IPR013766">
    <property type="entry name" value="Thioredoxin_domain"/>
</dbReference>
<dbReference type="RefSeq" id="WP_147626929.1">
    <property type="nucleotide sequence ID" value="NZ_CP042807.1"/>
</dbReference>
<dbReference type="KEGG" id="rgl:CS053_07145"/>
<dbReference type="Proteomes" id="UP000321807">
    <property type="component" value="Chromosome"/>
</dbReference>
<comment type="subcellular location">
    <subcellularLocation>
        <location evidence="1">Cell envelope</location>
    </subcellularLocation>
</comment>
<dbReference type="InterPro" id="IPR050553">
    <property type="entry name" value="Thioredoxin_ResA/DsbE_sf"/>
</dbReference>
<evidence type="ECO:0000313" key="6">
    <source>
        <dbReference type="EMBL" id="QEE24307.1"/>
    </source>
</evidence>
<proteinExistence type="predicted"/>
<keyword evidence="2" id="KW-0201">Cytochrome c-type biogenesis</keyword>
<dbReference type="GO" id="GO:0015036">
    <property type="term" value="F:disulfide oxidoreductase activity"/>
    <property type="evidence" value="ECO:0007669"/>
    <property type="project" value="UniProtKB-ARBA"/>
</dbReference>
<name>A0A5B9E243_9GAMM</name>
<dbReference type="InterPro" id="IPR017937">
    <property type="entry name" value="Thioredoxin_CS"/>
</dbReference>
<dbReference type="PANTHER" id="PTHR42852">
    <property type="entry name" value="THIOL:DISULFIDE INTERCHANGE PROTEIN DSBE"/>
    <property type="match status" value="1"/>
</dbReference>
<dbReference type="CDD" id="cd02966">
    <property type="entry name" value="TlpA_like_family"/>
    <property type="match status" value="1"/>
</dbReference>
<protein>
    <submittedName>
        <fullName evidence="6">TlpA family protein disulfide reductase</fullName>
    </submittedName>
</protein>
<dbReference type="GO" id="GO:0017004">
    <property type="term" value="P:cytochrome complex assembly"/>
    <property type="evidence" value="ECO:0007669"/>
    <property type="project" value="UniProtKB-KW"/>
</dbReference>
<keyword evidence="3" id="KW-1015">Disulfide bond</keyword>
<dbReference type="SUPFAM" id="SSF52833">
    <property type="entry name" value="Thioredoxin-like"/>
    <property type="match status" value="1"/>
</dbReference>
<sequence length="188" mass="20902">MTNRTGSGWLNGTQWSDRPRDVALMKCRVRWLVGMAVLLGVSMGNAFASETKVDLSVRTSGGHVFKVDAQRGHWIIINYWATWCEACRDEMPMLAAFAASHPSVRMIGLTYENIAPAALRQFLAAHPTGYPVARVSEDKLPRALKPTYFGIHALPLTYVITPDGVVAKRWVGELDRTKLQALVGKRHN</sequence>
<evidence type="ECO:0000256" key="3">
    <source>
        <dbReference type="ARBA" id="ARBA00023157"/>
    </source>
</evidence>
<dbReference type="InterPro" id="IPR000866">
    <property type="entry name" value="AhpC/TSA"/>
</dbReference>
<dbReference type="GO" id="GO:0016209">
    <property type="term" value="F:antioxidant activity"/>
    <property type="evidence" value="ECO:0007669"/>
    <property type="project" value="InterPro"/>
</dbReference>
<reference evidence="6 7" key="1">
    <citation type="submission" date="2019-08" db="EMBL/GenBank/DDBJ databases">
        <title>Complete genome sequence of Rhodanobacter glycinis strain T01E-68 isolated from tomato root.</title>
        <authorList>
            <person name="Weon H.-Y."/>
            <person name="Lee S.A."/>
        </authorList>
    </citation>
    <scope>NUCLEOTIDE SEQUENCE [LARGE SCALE GENOMIC DNA]</scope>
    <source>
        <strain evidence="6 7">T01E-68</strain>
    </source>
</reference>
<accession>A0A5B9E243</accession>
<keyword evidence="4" id="KW-0676">Redox-active center</keyword>
<feature type="domain" description="Thioredoxin" evidence="5">
    <location>
        <begin position="46"/>
        <end position="188"/>
    </location>
</feature>
<evidence type="ECO:0000313" key="7">
    <source>
        <dbReference type="Proteomes" id="UP000321807"/>
    </source>
</evidence>
<dbReference type="Gene3D" id="3.40.30.10">
    <property type="entry name" value="Glutaredoxin"/>
    <property type="match status" value="1"/>
</dbReference>
<organism evidence="6 7">
    <name type="scientific">Rhodanobacter glycinis</name>
    <dbReference type="NCBI Taxonomy" id="582702"/>
    <lineage>
        <taxon>Bacteria</taxon>
        <taxon>Pseudomonadati</taxon>
        <taxon>Pseudomonadota</taxon>
        <taxon>Gammaproteobacteria</taxon>
        <taxon>Lysobacterales</taxon>
        <taxon>Rhodanobacteraceae</taxon>
        <taxon>Rhodanobacter</taxon>
    </lineage>
</organism>
<gene>
    <name evidence="6" type="ORF">CS053_07145</name>
</gene>
<dbReference type="GO" id="GO:0030313">
    <property type="term" value="C:cell envelope"/>
    <property type="evidence" value="ECO:0007669"/>
    <property type="project" value="UniProtKB-SubCell"/>
</dbReference>
<dbReference type="PANTHER" id="PTHR42852:SF6">
    <property type="entry name" value="THIOL:DISULFIDE INTERCHANGE PROTEIN DSBE"/>
    <property type="match status" value="1"/>
</dbReference>
<dbReference type="PROSITE" id="PS00194">
    <property type="entry name" value="THIOREDOXIN_1"/>
    <property type="match status" value="1"/>
</dbReference>
<evidence type="ECO:0000259" key="5">
    <source>
        <dbReference type="PROSITE" id="PS51352"/>
    </source>
</evidence>
<dbReference type="EMBL" id="CP042807">
    <property type="protein sequence ID" value="QEE24307.1"/>
    <property type="molecule type" value="Genomic_DNA"/>
</dbReference>
<dbReference type="AlphaFoldDB" id="A0A5B9E243"/>
<dbReference type="PROSITE" id="PS51352">
    <property type="entry name" value="THIOREDOXIN_2"/>
    <property type="match status" value="1"/>
</dbReference>